<feature type="transmembrane region" description="Helical" evidence="11">
    <location>
        <begin position="12"/>
        <end position="32"/>
    </location>
</feature>
<dbReference type="GO" id="GO:0005743">
    <property type="term" value="C:mitochondrial inner membrane"/>
    <property type="evidence" value="ECO:0007669"/>
    <property type="project" value="UniProtKB-SubCell"/>
</dbReference>
<keyword evidence="10" id="KW-0066">ATP synthesis</keyword>
<dbReference type="Proteomes" id="UP000087766">
    <property type="component" value="Unplaced"/>
</dbReference>
<name>A0A1S3W125_VIGRR</name>
<evidence type="ECO:0000256" key="3">
    <source>
        <dbReference type="ARBA" id="ARBA00022448"/>
    </source>
</evidence>
<dbReference type="InterPro" id="IPR008386">
    <property type="entry name" value="ATP_synth_F0_esu_mt"/>
</dbReference>
<evidence type="ECO:0000256" key="10">
    <source>
        <dbReference type="ARBA" id="ARBA00023310"/>
    </source>
</evidence>
<dbReference type="KEGG" id="vra:106780522"/>
<sequence>MAPPPGPYSGASTLALVARASAFSFGVVYGSIKLKYLKAKAKSHKKAQEKAHH</sequence>
<protein>
    <submittedName>
        <fullName evidence="13">Uncharacterized protein LOC106780522</fullName>
    </submittedName>
</protein>
<dbReference type="AlphaFoldDB" id="A0A1S3W125"/>
<dbReference type="STRING" id="3916.A0A1S3W125"/>
<dbReference type="RefSeq" id="XP_014524310.1">
    <property type="nucleotide sequence ID" value="XM_014668824.2"/>
</dbReference>
<organism evidence="12 13">
    <name type="scientific">Vigna radiata var. radiata</name>
    <name type="common">Mung bean</name>
    <name type="synonym">Phaseolus aureus</name>
    <dbReference type="NCBI Taxonomy" id="3916"/>
    <lineage>
        <taxon>Eukaryota</taxon>
        <taxon>Viridiplantae</taxon>
        <taxon>Streptophyta</taxon>
        <taxon>Embryophyta</taxon>
        <taxon>Tracheophyta</taxon>
        <taxon>Spermatophyta</taxon>
        <taxon>Magnoliopsida</taxon>
        <taxon>eudicotyledons</taxon>
        <taxon>Gunneridae</taxon>
        <taxon>Pentapetalae</taxon>
        <taxon>rosids</taxon>
        <taxon>fabids</taxon>
        <taxon>Fabales</taxon>
        <taxon>Fabaceae</taxon>
        <taxon>Papilionoideae</taxon>
        <taxon>50 kb inversion clade</taxon>
        <taxon>NPAAA clade</taxon>
        <taxon>indigoferoid/millettioid clade</taxon>
        <taxon>Phaseoleae</taxon>
        <taxon>Vigna</taxon>
    </lineage>
</organism>
<dbReference type="GO" id="GO:0015986">
    <property type="term" value="P:proton motive force-driven ATP synthesis"/>
    <property type="evidence" value="ECO:0007669"/>
    <property type="project" value="InterPro"/>
</dbReference>
<evidence type="ECO:0000256" key="6">
    <source>
        <dbReference type="ARBA" id="ARBA00022792"/>
    </source>
</evidence>
<keyword evidence="9 11" id="KW-0472">Membrane</keyword>
<reference evidence="13" key="1">
    <citation type="submission" date="2025-08" db="UniProtKB">
        <authorList>
            <consortium name="RefSeq"/>
        </authorList>
    </citation>
    <scope>IDENTIFICATION</scope>
    <source>
        <tissue evidence="13">Leaf</tissue>
    </source>
</reference>
<evidence type="ECO:0000313" key="12">
    <source>
        <dbReference type="Proteomes" id="UP000087766"/>
    </source>
</evidence>
<dbReference type="GeneID" id="106780522"/>
<dbReference type="Pfam" id="PF05680">
    <property type="entry name" value="ATP-synt_E"/>
    <property type="match status" value="1"/>
</dbReference>
<evidence type="ECO:0000256" key="4">
    <source>
        <dbReference type="ARBA" id="ARBA00022547"/>
    </source>
</evidence>
<keyword evidence="11" id="KW-1133">Transmembrane helix</keyword>
<accession>A0A1S3W125</accession>
<evidence type="ECO:0000256" key="5">
    <source>
        <dbReference type="ARBA" id="ARBA00022781"/>
    </source>
</evidence>
<dbReference type="GO" id="GO:0015078">
    <property type="term" value="F:proton transmembrane transporter activity"/>
    <property type="evidence" value="ECO:0007669"/>
    <property type="project" value="InterPro"/>
</dbReference>
<evidence type="ECO:0000256" key="9">
    <source>
        <dbReference type="ARBA" id="ARBA00023136"/>
    </source>
</evidence>
<dbReference type="PANTHER" id="PTHR36028">
    <property type="entry name" value="OSJNBB0050O03.8 PROTEIN"/>
    <property type="match status" value="1"/>
</dbReference>
<evidence type="ECO:0000313" key="13">
    <source>
        <dbReference type="RefSeq" id="XP_014524310.1"/>
    </source>
</evidence>
<dbReference type="OrthoDB" id="850010at2759"/>
<proteinExistence type="inferred from homology"/>
<evidence type="ECO:0000256" key="8">
    <source>
        <dbReference type="ARBA" id="ARBA00023128"/>
    </source>
</evidence>
<keyword evidence="4" id="KW-0138">CF(0)</keyword>
<keyword evidence="6" id="KW-0999">Mitochondrion inner membrane</keyword>
<keyword evidence="5" id="KW-0375">Hydrogen ion transport</keyword>
<evidence type="ECO:0000256" key="11">
    <source>
        <dbReference type="SAM" id="Phobius"/>
    </source>
</evidence>
<gene>
    <name evidence="13" type="primary">LOC106780522</name>
</gene>
<keyword evidence="12" id="KW-1185">Reference proteome</keyword>
<comment type="subcellular location">
    <subcellularLocation>
        <location evidence="1">Mitochondrion inner membrane</location>
    </subcellularLocation>
</comment>
<evidence type="ECO:0000256" key="1">
    <source>
        <dbReference type="ARBA" id="ARBA00004273"/>
    </source>
</evidence>
<keyword evidence="3" id="KW-0813">Transport</keyword>
<keyword evidence="11" id="KW-0812">Transmembrane</keyword>
<dbReference type="PANTHER" id="PTHR36028:SF6">
    <property type="entry name" value="ATP SYNTHASE SUBUNIT E, MITOCHONDRIAL"/>
    <property type="match status" value="1"/>
</dbReference>
<evidence type="ECO:0000256" key="2">
    <source>
        <dbReference type="ARBA" id="ARBA00007333"/>
    </source>
</evidence>
<evidence type="ECO:0000256" key="7">
    <source>
        <dbReference type="ARBA" id="ARBA00023065"/>
    </source>
</evidence>
<keyword evidence="7" id="KW-0406">Ion transport</keyword>
<dbReference type="GO" id="GO:0045259">
    <property type="term" value="C:proton-transporting ATP synthase complex"/>
    <property type="evidence" value="ECO:0007669"/>
    <property type="project" value="UniProtKB-KW"/>
</dbReference>
<keyword evidence="8" id="KW-0496">Mitochondrion</keyword>
<comment type="similarity">
    <text evidence="2">Belongs to the ATPase e subunit family.</text>
</comment>